<feature type="compositionally biased region" description="Polar residues" evidence="1">
    <location>
        <begin position="156"/>
        <end position="167"/>
    </location>
</feature>
<evidence type="ECO:0000313" key="2">
    <source>
        <dbReference type="EMBL" id="CAK7897928.1"/>
    </source>
</evidence>
<accession>A0ABP0EAU3</accession>
<keyword evidence="3" id="KW-1185">Reference proteome</keyword>
<sequence>MSTLPINSVHTDPKNDSENAQVRSKVPVRRTTGLRVPLGGKDSNRAVPSLHRSHSNSLEKSTQPQRKRILLPRGGAPSLTKASSSLGFVHRPTTNLTGSAGGKSLKLQNSKATSQLHSQFASRSKQLIDTPQTDTLVKSGPSTPSPSHSPMANLDDTFSPQTMQLHGSNIPRPFRSTGDPQKRSKMTPPHLNDPLHAQILDDLSSDPSSVESIPERQPVISKPYSLEPLSEEDLDFFALPNRLTVAQDESNEYEEIIHKNEMDLKFREIDLDDPQNFNFEDLRPVVSEPTGEEELVPELQGVGLSVDELNDLIDF</sequence>
<feature type="region of interest" description="Disordered" evidence="1">
    <location>
        <begin position="1"/>
        <end position="195"/>
    </location>
</feature>
<feature type="compositionally biased region" description="Polar residues" evidence="1">
    <location>
        <begin position="80"/>
        <end position="98"/>
    </location>
</feature>
<feature type="compositionally biased region" description="Low complexity" evidence="1">
    <location>
        <begin position="139"/>
        <end position="150"/>
    </location>
</feature>
<protein>
    <recommendedName>
        <fullName evidence="4">Securin</fullName>
    </recommendedName>
</protein>
<dbReference type="Proteomes" id="UP001497600">
    <property type="component" value="Chromosome B"/>
</dbReference>
<name>A0ABP0EAU3_9ASCO</name>
<feature type="compositionally biased region" description="Polar residues" evidence="1">
    <location>
        <begin position="106"/>
        <end position="136"/>
    </location>
</feature>
<evidence type="ECO:0000313" key="3">
    <source>
        <dbReference type="Proteomes" id="UP001497600"/>
    </source>
</evidence>
<gene>
    <name evidence="2" type="ORF">CAAN4_B12068</name>
</gene>
<organism evidence="2 3">
    <name type="scientific">[Candida] anglica</name>
    <dbReference type="NCBI Taxonomy" id="148631"/>
    <lineage>
        <taxon>Eukaryota</taxon>
        <taxon>Fungi</taxon>
        <taxon>Dikarya</taxon>
        <taxon>Ascomycota</taxon>
        <taxon>Saccharomycotina</taxon>
        <taxon>Pichiomycetes</taxon>
        <taxon>Debaryomycetaceae</taxon>
        <taxon>Kurtzmaniella</taxon>
    </lineage>
</organism>
<feature type="compositionally biased region" description="Polar residues" evidence="1">
    <location>
        <begin position="1"/>
        <end position="10"/>
    </location>
</feature>
<proteinExistence type="predicted"/>
<evidence type="ECO:0000256" key="1">
    <source>
        <dbReference type="SAM" id="MobiDB-lite"/>
    </source>
</evidence>
<dbReference type="EMBL" id="OZ004254">
    <property type="protein sequence ID" value="CAK7897928.1"/>
    <property type="molecule type" value="Genomic_DNA"/>
</dbReference>
<feature type="compositionally biased region" description="Polar residues" evidence="1">
    <location>
        <begin position="55"/>
        <end position="64"/>
    </location>
</feature>
<reference evidence="2 3" key="1">
    <citation type="submission" date="2024-01" db="EMBL/GenBank/DDBJ databases">
        <authorList>
            <consortium name="Genoscope - CEA"/>
            <person name="William W."/>
        </authorList>
    </citation>
    <scope>NUCLEOTIDE SEQUENCE [LARGE SCALE GENOMIC DNA]</scope>
    <source>
        <strain evidence="2 3">29B2s-10</strain>
    </source>
</reference>
<evidence type="ECO:0008006" key="4">
    <source>
        <dbReference type="Google" id="ProtNLM"/>
    </source>
</evidence>